<name>A0AAD8PJ67_9PEZI</name>
<dbReference type="GeneID" id="85446005"/>
<dbReference type="AlphaFoldDB" id="A0AAD8PJ67"/>
<gene>
    <name evidence="2" type="ORF">LY79DRAFT_595329</name>
</gene>
<sequence>MRRNLILLLLSLLWITVTHERQLRPAPGKPSLPQAARGKGPYCSRTTCGAGKKPGVCRRQLSPRVLDAPKPSSHPADGYWYSPSNYGNNVDKFVRGEVAKLINTPNGIVRIDREDVSSQIARFKDKPTSLAMLGFCGCIGLIIMSRQGVWMAHLYEKEVIMSEENFYKGVALLLHGGTEDMYYGLWDLNDDIFARNQEPVAILFGPGPTKTSFDYKSQMDTIDVTVRRTLGVAPTWVSYVAEDDGSPEYRADFNCLRSRGKVLVQYQPSNPGWFGRSNAEARIWIEGNRWTHKTAWSPQSDQIRN</sequence>
<dbReference type="RefSeq" id="XP_060406960.1">
    <property type="nucleotide sequence ID" value="XM_060561765.1"/>
</dbReference>
<accession>A0AAD8PJ67</accession>
<feature type="chain" id="PRO_5042233887" evidence="1">
    <location>
        <begin position="21"/>
        <end position="305"/>
    </location>
</feature>
<keyword evidence="3" id="KW-1185">Reference proteome</keyword>
<evidence type="ECO:0000313" key="3">
    <source>
        <dbReference type="Proteomes" id="UP001230504"/>
    </source>
</evidence>
<comment type="caution">
    <text evidence="2">The sequence shown here is derived from an EMBL/GenBank/DDBJ whole genome shotgun (WGS) entry which is preliminary data.</text>
</comment>
<keyword evidence="1" id="KW-0732">Signal</keyword>
<proteinExistence type="predicted"/>
<protein>
    <submittedName>
        <fullName evidence="2">Uncharacterized protein</fullName>
    </submittedName>
</protein>
<evidence type="ECO:0000313" key="2">
    <source>
        <dbReference type="EMBL" id="KAK1564124.1"/>
    </source>
</evidence>
<evidence type="ECO:0000256" key="1">
    <source>
        <dbReference type="SAM" id="SignalP"/>
    </source>
</evidence>
<reference evidence="2" key="1">
    <citation type="submission" date="2021-06" db="EMBL/GenBank/DDBJ databases">
        <title>Comparative genomics, transcriptomics and evolutionary studies reveal genomic signatures of adaptation to plant cell wall in hemibiotrophic fungi.</title>
        <authorList>
            <consortium name="DOE Joint Genome Institute"/>
            <person name="Baroncelli R."/>
            <person name="Diaz J.F."/>
            <person name="Benocci T."/>
            <person name="Peng M."/>
            <person name="Battaglia E."/>
            <person name="Haridas S."/>
            <person name="Andreopoulos W."/>
            <person name="Labutti K."/>
            <person name="Pangilinan J."/>
            <person name="Floch G.L."/>
            <person name="Makela M.R."/>
            <person name="Henrissat B."/>
            <person name="Grigoriev I.V."/>
            <person name="Crouch J.A."/>
            <person name="De Vries R.P."/>
            <person name="Sukno S.A."/>
            <person name="Thon M.R."/>
        </authorList>
    </citation>
    <scope>NUCLEOTIDE SEQUENCE</scope>
    <source>
        <strain evidence="2">CBS 125086</strain>
    </source>
</reference>
<organism evidence="2 3">
    <name type="scientific">Colletotrichum navitas</name>
    <dbReference type="NCBI Taxonomy" id="681940"/>
    <lineage>
        <taxon>Eukaryota</taxon>
        <taxon>Fungi</taxon>
        <taxon>Dikarya</taxon>
        <taxon>Ascomycota</taxon>
        <taxon>Pezizomycotina</taxon>
        <taxon>Sordariomycetes</taxon>
        <taxon>Hypocreomycetidae</taxon>
        <taxon>Glomerellales</taxon>
        <taxon>Glomerellaceae</taxon>
        <taxon>Colletotrichum</taxon>
        <taxon>Colletotrichum graminicola species complex</taxon>
    </lineage>
</organism>
<feature type="signal peptide" evidence="1">
    <location>
        <begin position="1"/>
        <end position="20"/>
    </location>
</feature>
<dbReference type="Proteomes" id="UP001230504">
    <property type="component" value="Unassembled WGS sequence"/>
</dbReference>
<dbReference type="EMBL" id="JAHLJV010000210">
    <property type="protein sequence ID" value="KAK1564124.1"/>
    <property type="molecule type" value="Genomic_DNA"/>
</dbReference>